<dbReference type="Proteomes" id="UP001521785">
    <property type="component" value="Unassembled WGS sequence"/>
</dbReference>
<dbReference type="EMBL" id="JAKJXO020000011">
    <property type="protein sequence ID" value="KAL1598789.1"/>
    <property type="molecule type" value="Genomic_DNA"/>
</dbReference>
<feature type="domain" description="Zn(2)-C6 fungal-type" evidence="2">
    <location>
        <begin position="8"/>
        <end position="32"/>
    </location>
</feature>
<evidence type="ECO:0000313" key="3">
    <source>
        <dbReference type="EMBL" id="KAL1598789.1"/>
    </source>
</evidence>
<dbReference type="PANTHER" id="PTHR47784">
    <property type="entry name" value="STEROL UPTAKE CONTROL PROTEIN 2"/>
    <property type="match status" value="1"/>
</dbReference>
<dbReference type="InterPro" id="IPR053157">
    <property type="entry name" value="Sterol_Uptake_Regulator"/>
</dbReference>
<gene>
    <name evidence="3" type="ORF">SLS60_007931</name>
</gene>
<evidence type="ECO:0000259" key="2">
    <source>
        <dbReference type="Pfam" id="PF00172"/>
    </source>
</evidence>
<organism evidence="3 4">
    <name type="scientific">Paraconiothyrium brasiliense</name>
    <dbReference type="NCBI Taxonomy" id="300254"/>
    <lineage>
        <taxon>Eukaryota</taxon>
        <taxon>Fungi</taxon>
        <taxon>Dikarya</taxon>
        <taxon>Ascomycota</taxon>
        <taxon>Pezizomycotina</taxon>
        <taxon>Dothideomycetes</taxon>
        <taxon>Pleosporomycetidae</taxon>
        <taxon>Pleosporales</taxon>
        <taxon>Massarineae</taxon>
        <taxon>Didymosphaeriaceae</taxon>
        <taxon>Paraconiothyrium</taxon>
    </lineage>
</organism>
<evidence type="ECO:0000313" key="4">
    <source>
        <dbReference type="Proteomes" id="UP001521785"/>
    </source>
</evidence>
<dbReference type="InterPro" id="IPR001138">
    <property type="entry name" value="Zn2Cys6_DnaBD"/>
</dbReference>
<dbReference type="SUPFAM" id="SSF57701">
    <property type="entry name" value="Zn2/Cys6 DNA-binding domain"/>
    <property type="match status" value="1"/>
</dbReference>
<keyword evidence="1" id="KW-0539">Nucleus</keyword>
<proteinExistence type="predicted"/>
<comment type="caution">
    <text evidence="3">The sequence shown here is derived from an EMBL/GenBank/DDBJ whole genome shotgun (WGS) entry which is preliminary data.</text>
</comment>
<reference evidence="3 4" key="1">
    <citation type="submission" date="2024-02" db="EMBL/GenBank/DDBJ databases">
        <title>De novo assembly and annotation of 12 fungi associated with fruit tree decline syndrome in Ontario, Canada.</title>
        <authorList>
            <person name="Sulman M."/>
            <person name="Ellouze W."/>
            <person name="Ilyukhin E."/>
        </authorList>
    </citation>
    <scope>NUCLEOTIDE SEQUENCE [LARGE SCALE GENOMIC DNA]</scope>
    <source>
        <strain evidence="3 4">M42-189</strain>
    </source>
</reference>
<dbReference type="PANTHER" id="PTHR47784:SF4">
    <property type="entry name" value="ZN(II)2CYS6 TRANSCRIPTION FACTOR (EUROFUNG)"/>
    <property type="match status" value="1"/>
</dbReference>
<accession>A0ABR3R2X4</accession>
<dbReference type="InterPro" id="IPR036864">
    <property type="entry name" value="Zn2-C6_fun-type_DNA-bd_sf"/>
</dbReference>
<name>A0ABR3R2X4_9PLEO</name>
<protein>
    <recommendedName>
        <fullName evidence="2">Zn(2)-C6 fungal-type domain-containing protein</fullName>
    </recommendedName>
</protein>
<evidence type="ECO:0000256" key="1">
    <source>
        <dbReference type="ARBA" id="ARBA00023242"/>
    </source>
</evidence>
<keyword evidence="4" id="KW-1185">Reference proteome</keyword>
<dbReference type="Pfam" id="PF11951">
    <property type="entry name" value="Fungal_trans_2"/>
    <property type="match status" value="1"/>
</dbReference>
<sequence length="381" mass="42962">MEVSATLQCDEQKPFCSNCEKYGSSCEFPRLRNAAAPEVALSPTALNTPSSTQGSVGAMANKDGIEGQELIADIAHMRLLHHFTTVTAKTLAYEPEVADIFISYIPKIAFENPFVLHAILSLTALHLSRSEPAQRADYLLRARRHHQIALTQFRSEVKDISESNLHAVLIFNAFLFPYTCAMSASSTDLDDAFESIFSNLLVTRMVGPLIQASGKYDSMRQSELGRIMPKDVHSVIWDKAKAPDETELVQLRKFADVIHHIYHPEINEAYREAIRLLELLFDATGRLSKPPSDSLLRIWIHFVPSRFVELLSEKQPGALIIFAHYGVILGKGRQYWFLDGIDELILAIADAFVPTEWKYWLDWPKEQIRSCRTPISQSTST</sequence>
<dbReference type="Pfam" id="PF00172">
    <property type="entry name" value="Zn_clus"/>
    <property type="match status" value="1"/>
</dbReference>
<dbReference type="InterPro" id="IPR021858">
    <property type="entry name" value="Fun_TF"/>
</dbReference>
<dbReference type="CDD" id="cd00067">
    <property type="entry name" value="GAL4"/>
    <property type="match status" value="1"/>
</dbReference>